<feature type="transmembrane region" description="Helical" evidence="1">
    <location>
        <begin position="86"/>
        <end position="111"/>
    </location>
</feature>
<evidence type="ECO:0000313" key="3">
    <source>
        <dbReference type="Proteomes" id="UP000255469"/>
    </source>
</evidence>
<reference evidence="2 3" key="1">
    <citation type="submission" date="2018-06" db="EMBL/GenBank/DDBJ databases">
        <authorList>
            <consortium name="Pathogen Informatics"/>
            <person name="Doyle S."/>
        </authorList>
    </citation>
    <scope>NUCLEOTIDE SEQUENCE [LARGE SCALE GENOMIC DNA]</scope>
    <source>
        <strain evidence="2 3">NCTC13067</strain>
    </source>
</reference>
<keyword evidence="1" id="KW-0472">Membrane</keyword>
<keyword evidence="1" id="KW-0812">Transmembrane</keyword>
<dbReference type="RefSeq" id="WP_013671051.1">
    <property type="nucleotide sequence ID" value="NZ_CAJPSO010000009.1"/>
</dbReference>
<name>A0A379E5E7_9BACT</name>
<accession>A0A379E5E7</accession>
<evidence type="ECO:0000313" key="2">
    <source>
        <dbReference type="EMBL" id="SUB87532.1"/>
    </source>
</evidence>
<protein>
    <submittedName>
        <fullName evidence="2">Uncharacterized protein</fullName>
    </submittedName>
</protein>
<feature type="transmembrane region" description="Helical" evidence="1">
    <location>
        <begin position="117"/>
        <end position="134"/>
    </location>
</feature>
<feature type="transmembrane region" description="Helical" evidence="1">
    <location>
        <begin position="44"/>
        <end position="66"/>
    </location>
</feature>
<organism evidence="2 3">
    <name type="scientific">Prevotella denticola</name>
    <dbReference type="NCBI Taxonomy" id="28129"/>
    <lineage>
        <taxon>Bacteria</taxon>
        <taxon>Pseudomonadati</taxon>
        <taxon>Bacteroidota</taxon>
        <taxon>Bacteroidia</taxon>
        <taxon>Bacteroidales</taxon>
        <taxon>Prevotellaceae</taxon>
        <taxon>Prevotella</taxon>
    </lineage>
</organism>
<proteinExistence type="predicted"/>
<keyword evidence="1" id="KW-1133">Transmembrane helix</keyword>
<sequence length="152" mass="17204">MDRTRKILLSELAGSCLLTVLLVAMFETGLLLPGGWAGADSGTVVTLQFLMQFLTLSVIPLALFLFRTGPVRRDLRNGGQQVSRRLLFWGSVRMMLICVPMVLNLFFYYAFGDLAGFFYLAVILALSLFFIYPGRKRCMHECHLDNPEEEDK</sequence>
<feature type="transmembrane region" description="Helical" evidence="1">
    <location>
        <begin position="12"/>
        <end position="32"/>
    </location>
</feature>
<dbReference type="EMBL" id="UGTM01000001">
    <property type="protein sequence ID" value="SUB87532.1"/>
    <property type="molecule type" value="Genomic_DNA"/>
</dbReference>
<dbReference type="Proteomes" id="UP000255469">
    <property type="component" value="Unassembled WGS sequence"/>
</dbReference>
<gene>
    <name evidence="2" type="ORF">NCTC13067_01203</name>
</gene>
<dbReference type="AlphaFoldDB" id="A0A379E5E7"/>
<dbReference type="OMA" id="CESERNF"/>
<evidence type="ECO:0000256" key="1">
    <source>
        <dbReference type="SAM" id="Phobius"/>
    </source>
</evidence>
<dbReference type="GeneID" id="66711059"/>